<dbReference type="EC" id="7.2.2.21" evidence="9"/>
<dbReference type="SFLD" id="SFLDS00003">
    <property type="entry name" value="Haloacid_Dehalogenase"/>
    <property type="match status" value="1"/>
</dbReference>
<dbReference type="NCBIfam" id="TIGR01494">
    <property type="entry name" value="ATPase_P-type"/>
    <property type="match status" value="1"/>
</dbReference>
<dbReference type="GO" id="GO:0046872">
    <property type="term" value="F:metal ion binding"/>
    <property type="evidence" value="ECO:0007669"/>
    <property type="project" value="UniProtKB-KW"/>
</dbReference>
<dbReference type="NCBIfam" id="TIGR01525">
    <property type="entry name" value="ATPase-IB_hvy"/>
    <property type="match status" value="1"/>
</dbReference>
<gene>
    <name evidence="13" type="ORF">HZF06_03530</name>
</gene>
<dbReference type="Pfam" id="PF00122">
    <property type="entry name" value="E1-E2_ATPase"/>
    <property type="match status" value="1"/>
</dbReference>
<feature type="domain" description="P-type ATPase A" evidence="12">
    <location>
        <begin position="118"/>
        <end position="219"/>
    </location>
</feature>
<dbReference type="PANTHER" id="PTHR48085">
    <property type="entry name" value="CADMIUM/ZINC-TRANSPORTING ATPASE HMA2-RELATED"/>
    <property type="match status" value="1"/>
</dbReference>
<dbReference type="Proteomes" id="UP000512286">
    <property type="component" value="Chromosome"/>
</dbReference>
<dbReference type="EMBL" id="CP059378">
    <property type="protein sequence ID" value="QLY80670.1"/>
    <property type="molecule type" value="Genomic_DNA"/>
</dbReference>
<dbReference type="PRINTS" id="PR00119">
    <property type="entry name" value="CATATPASE"/>
</dbReference>
<dbReference type="AlphaFoldDB" id="A0A7D6VV07"/>
<feature type="transmembrane region" description="Helical" evidence="11">
    <location>
        <begin position="260"/>
        <end position="285"/>
    </location>
</feature>
<dbReference type="SUPFAM" id="SSF81665">
    <property type="entry name" value="Calcium ATPase, transmembrane domain M"/>
    <property type="match status" value="1"/>
</dbReference>
<proteinExistence type="inferred from homology"/>
<dbReference type="PANTHER" id="PTHR48085:SF5">
    <property type="entry name" value="CADMIUM_ZINC-TRANSPORTING ATPASE HMA4-RELATED"/>
    <property type="match status" value="1"/>
</dbReference>
<evidence type="ECO:0000256" key="9">
    <source>
        <dbReference type="ARBA" id="ARBA00039103"/>
    </source>
</evidence>
<sequence length="622" mass="67048">MAIVNSLFKDEENRTIVGLIISVISLIFSFFDLVQAPIDLAWIAIILCGIPIIKEAVIGLVTEFDIKADVLVSMALIASVIIGETFAAGEVAFIMTLGALLEERTVKKAQAGIEKLVNLTPTTARVIKAGKEKIINAKEVLVNDILKVLPGETIPVDGVLIKGETSIDQSVMTGESMPVDKKAGDEVFSGTVNQFGAFEMKATRVGEDSSLQKMIRLVKSADAGKAKIVGMADRWATWIVVIALISAAATWFITGEIIRSVTILVVFCPCSLVLATPTAIMAGIGNATKYGILIKEGDALERLSKVRKIAFDKTGTLTYGKPKVTKVKSFDESISEEQLLKLIASVEKSSEHPLGKAIVEHFNLVSKLQLEDIIDFKMAIGKGVYGTINSKKLLAGNDRLLKENNIALTSSQEDKVKEFRSKGCTIVFLAEDSIIKGFIVLEDVLRNNSREMVENLKKLGKDTVLLTGDNKQTASNIALASGINEFYSECLPEDKLSIINKFQSGDQRVCMVGDGVNDAPALKKSFVGIAMGGIGSDIAVEAADIALIGDDIKAIPHLMELSKRTMRTININIIISMILNFVAIILAMTGVLNPILGALVHNVGSVVVIIHSALLLKWKSQL</sequence>
<accession>A0A7D6VV07</accession>
<dbReference type="Gene3D" id="2.70.150.10">
    <property type="entry name" value="Calcium-transporting ATPase, cytoplasmic transduction domain A"/>
    <property type="match status" value="1"/>
</dbReference>
<dbReference type="RefSeq" id="WP_181602460.1">
    <property type="nucleotide sequence ID" value="NZ_CP059378.1"/>
</dbReference>
<evidence type="ECO:0000256" key="3">
    <source>
        <dbReference type="ARBA" id="ARBA00022539"/>
    </source>
</evidence>
<dbReference type="InterPro" id="IPR008250">
    <property type="entry name" value="ATPase_P-typ_transduc_dom_A_sf"/>
</dbReference>
<evidence type="ECO:0000256" key="6">
    <source>
        <dbReference type="ARBA" id="ARBA00022967"/>
    </source>
</evidence>
<comment type="subcellular location">
    <subcellularLocation>
        <location evidence="1">Cell membrane</location>
        <topology evidence="1">Multi-pass membrane protein</topology>
    </subcellularLocation>
</comment>
<keyword evidence="5 11" id="KW-0479">Metal-binding</keyword>
<feature type="transmembrane region" description="Helical" evidence="11">
    <location>
        <begin position="15"/>
        <end position="34"/>
    </location>
</feature>
<dbReference type="InterPro" id="IPR023298">
    <property type="entry name" value="ATPase_P-typ_TM_dom_sf"/>
</dbReference>
<dbReference type="PROSITE" id="PS00154">
    <property type="entry name" value="ATPASE_E1_E2"/>
    <property type="match status" value="1"/>
</dbReference>
<organism evidence="13 14">
    <name type="scientific">Clostridium intestinale</name>
    <dbReference type="NCBI Taxonomy" id="36845"/>
    <lineage>
        <taxon>Bacteria</taxon>
        <taxon>Bacillati</taxon>
        <taxon>Bacillota</taxon>
        <taxon>Clostridia</taxon>
        <taxon>Eubacteriales</taxon>
        <taxon>Clostridiaceae</taxon>
        <taxon>Clostridium</taxon>
    </lineage>
</organism>
<keyword evidence="4 11" id="KW-0812">Transmembrane</keyword>
<evidence type="ECO:0000256" key="1">
    <source>
        <dbReference type="ARBA" id="ARBA00004651"/>
    </source>
</evidence>
<protein>
    <recommendedName>
        <fullName evidence="9">Cd(2+)-exporting ATPase</fullName>
        <ecNumber evidence="9">7.2.2.21</ecNumber>
    </recommendedName>
</protein>
<feature type="transmembrane region" description="Helical" evidence="11">
    <location>
        <begin position="595"/>
        <end position="616"/>
    </location>
</feature>
<evidence type="ECO:0000256" key="5">
    <source>
        <dbReference type="ARBA" id="ARBA00022723"/>
    </source>
</evidence>
<dbReference type="InterPro" id="IPR023299">
    <property type="entry name" value="ATPase_P-typ_cyto_dom_N"/>
</dbReference>
<keyword evidence="8 11" id="KW-0472">Membrane</keyword>
<keyword evidence="11" id="KW-0067">ATP-binding</keyword>
<name>A0A7D6VV07_9CLOT</name>
<dbReference type="GO" id="GO:0005886">
    <property type="term" value="C:plasma membrane"/>
    <property type="evidence" value="ECO:0007669"/>
    <property type="project" value="UniProtKB-SubCell"/>
</dbReference>
<dbReference type="InterPro" id="IPR018303">
    <property type="entry name" value="ATPase_P-typ_P_site"/>
</dbReference>
<dbReference type="SUPFAM" id="SSF56784">
    <property type="entry name" value="HAD-like"/>
    <property type="match status" value="1"/>
</dbReference>
<comment type="similarity">
    <text evidence="2 11">Belongs to the cation transport ATPase (P-type) (TC 3.A.3) family. Type IB subfamily.</text>
</comment>
<evidence type="ECO:0000259" key="12">
    <source>
        <dbReference type="Pfam" id="PF00122"/>
    </source>
</evidence>
<evidence type="ECO:0000256" key="4">
    <source>
        <dbReference type="ARBA" id="ARBA00022692"/>
    </source>
</evidence>
<dbReference type="InterPro" id="IPR051014">
    <property type="entry name" value="Cation_Transport_ATPase_IB"/>
</dbReference>
<dbReference type="GO" id="GO:0008551">
    <property type="term" value="F:P-type cadmium transporter activity"/>
    <property type="evidence" value="ECO:0007669"/>
    <property type="project" value="UniProtKB-EC"/>
</dbReference>
<dbReference type="InterPro" id="IPR044492">
    <property type="entry name" value="P_typ_ATPase_HD_dom"/>
</dbReference>
<dbReference type="InterPro" id="IPR036412">
    <property type="entry name" value="HAD-like_sf"/>
</dbReference>
<dbReference type="InterPro" id="IPR059000">
    <property type="entry name" value="ATPase_P-type_domA"/>
</dbReference>
<keyword evidence="11" id="KW-1003">Cell membrane</keyword>
<evidence type="ECO:0000256" key="8">
    <source>
        <dbReference type="ARBA" id="ARBA00023136"/>
    </source>
</evidence>
<feature type="transmembrane region" description="Helical" evidence="11">
    <location>
        <begin position="74"/>
        <end position="101"/>
    </location>
</feature>
<dbReference type="SFLD" id="SFLDG00002">
    <property type="entry name" value="C1.7:_P-type_atpase_like"/>
    <property type="match status" value="1"/>
</dbReference>
<dbReference type="InterPro" id="IPR023214">
    <property type="entry name" value="HAD_sf"/>
</dbReference>
<dbReference type="NCBIfam" id="TIGR01511">
    <property type="entry name" value="ATPase-IB1_Cu"/>
    <property type="match status" value="1"/>
</dbReference>
<dbReference type="InterPro" id="IPR027256">
    <property type="entry name" value="P-typ_ATPase_IB"/>
</dbReference>
<dbReference type="Pfam" id="PF00702">
    <property type="entry name" value="Hydrolase"/>
    <property type="match status" value="1"/>
</dbReference>
<feature type="transmembrane region" description="Helical" evidence="11">
    <location>
        <begin position="569"/>
        <end position="589"/>
    </location>
</feature>
<dbReference type="SFLD" id="SFLDF00027">
    <property type="entry name" value="p-type_atpase"/>
    <property type="match status" value="1"/>
</dbReference>
<dbReference type="GO" id="GO:0005524">
    <property type="term" value="F:ATP binding"/>
    <property type="evidence" value="ECO:0007669"/>
    <property type="project" value="UniProtKB-UniRule"/>
</dbReference>
<evidence type="ECO:0000313" key="14">
    <source>
        <dbReference type="Proteomes" id="UP000512286"/>
    </source>
</evidence>
<feature type="transmembrane region" description="Helical" evidence="11">
    <location>
        <begin position="235"/>
        <end position="254"/>
    </location>
</feature>
<dbReference type="Gene3D" id="3.40.1110.10">
    <property type="entry name" value="Calcium-transporting ATPase, cytoplasmic domain N"/>
    <property type="match status" value="1"/>
</dbReference>
<evidence type="ECO:0000256" key="11">
    <source>
        <dbReference type="RuleBase" id="RU362081"/>
    </source>
</evidence>
<dbReference type="GO" id="GO:0016887">
    <property type="term" value="F:ATP hydrolysis activity"/>
    <property type="evidence" value="ECO:0007669"/>
    <property type="project" value="InterPro"/>
</dbReference>
<keyword evidence="3" id="KW-0104">Cadmium</keyword>
<keyword evidence="7 11" id="KW-1133">Transmembrane helix</keyword>
<evidence type="ECO:0000256" key="10">
    <source>
        <dbReference type="ARBA" id="ARBA00049338"/>
    </source>
</evidence>
<evidence type="ECO:0000256" key="7">
    <source>
        <dbReference type="ARBA" id="ARBA00022989"/>
    </source>
</evidence>
<keyword evidence="6" id="KW-1278">Translocase</keyword>
<reference evidence="13 14" key="1">
    <citation type="submission" date="2020-07" db="EMBL/GenBank/DDBJ databases">
        <title>Electron transfer.</title>
        <authorList>
            <person name="Huang L."/>
            <person name="Liu X."/>
            <person name="Zhou S."/>
        </authorList>
    </citation>
    <scope>NUCLEOTIDE SEQUENCE [LARGE SCALE GENOMIC DNA]</scope>
    <source>
        <strain evidence="13 14">Lx1</strain>
    </source>
</reference>
<dbReference type="InterPro" id="IPR001757">
    <property type="entry name" value="P_typ_ATPase"/>
</dbReference>
<dbReference type="FunFam" id="2.70.150.10:FF:000002">
    <property type="entry name" value="Copper-transporting ATPase 1, putative"/>
    <property type="match status" value="1"/>
</dbReference>
<dbReference type="Gene3D" id="3.40.50.1000">
    <property type="entry name" value="HAD superfamily/HAD-like"/>
    <property type="match status" value="1"/>
</dbReference>
<keyword evidence="11" id="KW-0547">Nucleotide-binding</keyword>
<comment type="catalytic activity">
    <reaction evidence="10">
        <text>Cd(2+)(in) + ATP + H2O = Cd(2+)(out) + ADP + phosphate + H(+)</text>
        <dbReference type="Rhea" id="RHEA:12132"/>
        <dbReference type="ChEBI" id="CHEBI:15377"/>
        <dbReference type="ChEBI" id="CHEBI:15378"/>
        <dbReference type="ChEBI" id="CHEBI:30616"/>
        <dbReference type="ChEBI" id="CHEBI:43474"/>
        <dbReference type="ChEBI" id="CHEBI:48775"/>
        <dbReference type="ChEBI" id="CHEBI:456216"/>
        <dbReference type="EC" id="7.2.2.21"/>
    </reaction>
</comment>
<dbReference type="SUPFAM" id="SSF81653">
    <property type="entry name" value="Calcium ATPase, transduction domain A"/>
    <property type="match status" value="1"/>
</dbReference>
<evidence type="ECO:0000313" key="13">
    <source>
        <dbReference type="EMBL" id="QLY80670.1"/>
    </source>
</evidence>
<dbReference type="KEGG" id="cint:HZF06_03530"/>
<evidence type="ECO:0000256" key="2">
    <source>
        <dbReference type="ARBA" id="ARBA00006024"/>
    </source>
</evidence>
<feature type="transmembrane region" description="Helical" evidence="11">
    <location>
        <begin position="41"/>
        <end position="62"/>
    </location>
</feature>